<feature type="region of interest" description="Disordered" evidence="1">
    <location>
        <begin position="47"/>
        <end position="76"/>
    </location>
</feature>
<name>A0ABQ8QJJ4_9AGAR</name>
<accession>A0ABQ8QJJ4</accession>
<protein>
    <submittedName>
        <fullName evidence="2">Uncharacterized protein</fullName>
    </submittedName>
</protein>
<feature type="compositionally biased region" description="Low complexity" evidence="1">
    <location>
        <begin position="66"/>
        <end position="76"/>
    </location>
</feature>
<feature type="region of interest" description="Disordered" evidence="1">
    <location>
        <begin position="151"/>
        <end position="170"/>
    </location>
</feature>
<dbReference type="EMBL" id="MU790553">
    <property type="protein sequence ID" value="KAJ3998720.1"/>
    <property type="molecule type" value="Genomic_DNA"/>
</dbReference>
<evidence type="ECO:0000313" key="2">
    <source>
        <dbReference type="EMBL" id="KAJ3998720.1"/>
    </source>
</evidence>
<evidence type="ECO:0000256" key="1">
    <source>
        <dbReference type="SAM" id="MobiDB-lite"/>
    </source>
</evidence>
<proteinExistence type="predicted"/>
<feature type="region of interest" description="Disordered" evidence="1">
    <location>
        <begin position="1"/>
        <end position="20"/>
    </location>
</feature>
<feature type="compositionally biased region" description="Low complexity" evidence="1">
    <location>
        <begin position="214"/>
        <end position="226"/>
    </location>
</feature>
<evidence type="ECO:0000313" key="3">
    <source>
        <dbReference type="Proteomes" id="UP001163828"/>
    </source>
</evidence>
<feature type="compositionally biased region" description="Polar residues" evidence="1">
    <location>
        <begin position="151"/>
        <end position="164"/>
    </location>
</feature>
<dbReference type="Proteomes" id="UP001163828">
    <property type="component" value="Unassembled WGS sequence"/>
</dbReference>
<keyword evidence="3" id="KW-1185">Reference proteome</keyword>
<feature type="region of interest" description="Disordered" evidence="1">
    <location>
        <begin position="209"/>
        <end position="267"/>
    </location>
</feature>
<reference evidence="2" key="1">
    <citation type="submission" date="2022-08" db="EMBL/GenBank/DDBJ databases">
        <authorList>
            <consortium name="DOE Joint Genome Institute"/>
            <person name="Min B."/>
            <person name="Riley R."/>
            <person name="Sierra-Patev S."/>
            <person name="Naranjo-Ortiz M."/>
            <person name="Looney B."/>
            <person name="Konkel Z."/>
            <person name="Slot J.C."/>
            <person name="Sakamoto Y."/>
            <person name="Steenwyk J.L."/>
            <person name="Rokas A."/>
            <person name="Carro J."/>
            <person name="Camarero S."/>
            <person name="Ferreira P."/>
            <person name="Molpeceres G."/>
            <person name="Ruiz-Duenas F.J."/>
            <person name="Serrano A."/>
            <person name="Henrissat B."/>
            <person name="Drula E."/>
            <person name="Hughes K.W."/>
            <person name="Mata J.L."/>
            <person name="Ishikawa N.K."/>
            <person name="Vargas-Isla R."/>
            <person name="Ushijima S."/>
            <person name="Smith C.A."/>
            <person name="Ahrendt S."/>
            <person name="Andreopoulos W."/>
            <person name="He G."/>
            <person name="Labutti K."/>
            <person name="Lipzen A."/>
            <person name="Ng V."/>
            <person name="Sandor L."/>
            <person name="Barry K."/>
            <person name="Martinez A.T."/>
            <person name="Xiao Y."/>
            <person name="Gibbons J.G."/>
            <person name="Terashima K."/>
            <person name="Hibbett D.S."/>
            <person name="Grigoriev I.V."/>
        </authorList>
    </citation>
    <scope>NUCLEOTIDE SEQUENCE</scope>
    <source>
        <strain evidence="2">TFB10827</strain>
    </source>
</reference>
<feature type="compositionally biased region" description="Polar residues" evidence="1">
    <location>
        <begin position="235"/>
        <end position="247"/>
    </location>
</feature>
<feature type="compositionally biased region" description="Polar residues" evidence="1">
    <location>
        <begin position="1"/>
        <end position="14"/>
    </location>
</feature>
<gene>
    <name evidence="2" type="ORF">F5050DRAFT_1742775</name>
</gene>
<sequence>MPFQALNFSAPSRSSKTRMSKKGIGLGINVVAASMLSASSSAYRHMKSQEFSSSGSSPKPVKTRPRSSTTASTNASRPVFLDVSNATVNTTTRHSKSDTTAPLEEDLSVLTALWTKPAYYEELHTLSAYGELPVSLCPLPLSPHHAAITTKSNSDNLPNQTSEACRSISPGRLPISPAARLFEVAKPPAMAKRRRYTVATSRPSLVKVKENTLDSDGAKSSAGSDGLEYVKEEGSSSITEPARQNDNPIRATNPMKQELHPSPLRSSSVPCEPLASCSVAVETETLSSNLNLSSGEDVLVPITSASSATPSTPATSRPPRGVNVNVRYIKHYPYMITELANSPRTGSGSEIEEDGVLSRTKYCLVRV</sequence>
<comment type="caution">
    <text evidence="2">The sequence shown here is derived from an EMBL/GenBank/DDBJ whole genome shotgun (WGS) entry which is preliminary data.</text>
</comment>
<organism evidence="2 3">
    <name type="scientific">Lentinula boryana</name>
    <dbReference type="NCBI Taxonomy" id="40481"/>
    <lineage>
        <taxon>Eukaryota</taxon>
        <taxon>Fungi</taxon>
        <taxon>Dikarya</taxon>
        <taxon>Basidiomycota</taxon>
        <taxon>Agaricomycotina</taxon>
        <taxon>Agaricomycetes</taxon>
        <taxon>Agaricomycetidae</taxon>
        <taxon>Agaricales</taxon>
        <taxon>Marasmiineae</taxon>
        <taxon>Omphalotaceae</taxon>
        <taxon>Lentinula</taxon>
    </lineage>
</organism>